<keyword evidence="1" id="KW-0732">Signal</keyword>
<gene>
    <name evidence="2" type="ORF">F2P81_003236</name>
</gene>
<feature type="chain" id="PRO_5025570760" description="Ephrin RBD domain-containing protein" evidence="1">
    <location>
        <begin position="30"/>
        <end position="87"/>
    </location>
</feature>
<accession>A0A6A4THW8</accession>
<reference evidence="2 3" key="1">
    <citation type="submission" date="2019-06" db="EMBL/GenBank/DDBJ databases">
        <title>Draft genomes of female and male turbot (Scophthalmus maximus).</title>
        <authorList>
            <person name="Xu H."/>
            <person name="Xu X.-W."/>
            <person name="Shao C."/>
            <person name="Chen S."/>
        </authorList>
    </citation>
    <scope>NUCLEOTIDE SEQUENCE [LARGE SCALE GENOMIC DNA]</scope>
    <source>
        <strain evidence="2">Ysfricsl-2016a</strain>
        <tissue evidence="2">Blood</tissue>
    </source>
</reference>
<dbReference type="EMBL" id="VEVO01000003">
    <property type="protein sequence ID" value="KAF0044078.1"/>
    <property type="molecule type" value="Genomic_DNA"/>
</dbReference>
<organism evidence="2 3">
    <name type="scientific">Scophthalmus maximus</name>
    <name type="common">Turbot</name>
    <name type="synonym">Psetta maxima</name>
    <dbReference type="NCBI Taxonomy" id="52904"/>
    <lineage>
        <taxon>Eukaryota</taxon>
        <taxon>Metazoa</taxon>
        <taxon>Chordata</taxon>
        <taxon>Craniata</taxon>
        <taxon>Vertebrata</taxon>
        <taxon>Euteleostomi</taxon>
        <taxon>Actinopterygii</taxon>
        <taxon>Neopterygii</taxon>
        <taxon>Teleostei</taxon>
        <taxon>Neoteleostei</taxon>
        <taxon>Acanthomorphata</taxon>
        <taxon>Carangaria</taxon>
        <taxon>Pleuronectiformes</taxon>
        <taxon>Pleuronectoidei</taxon>
        <taxon>Scophthalmidae</taxon>
        <taxon>Scophthalmus</taxon>
    </lineage>
</organism>
<protein>
    <recommendedName>
        <fullName evidence="4">Ephrin RBD domain-containing protein</fullName>
    </recommendedName>
</protein>
<evidence type="ECO:0000256" key="1">
    <source>
        <dbReference type="SAM" id="SignalP"/>
    </source>
</evidence>
<comment type="caution">
    <text evidence="2">The sequence shown here is derived from an EMBL/GenBank/DDBJ whole genome shotgun (WGS) entry which is preliminary data.</text>
</comment>
<dbReference type="AlphaFoldDB" id="A0A6A4THW8"/>
<evidence type="ECO:0000313" key="3">
    <source>
        <dbReference type="Proteomes" id="UP000438429"/>
    </source>
</evidence>
<dbReference type="Proteomes" id="UP000438429">
    <property type="component" value="Unassembled WGS sequence"/>
</dbReference>
<evidence type="ECO:0008006" key="4">
    <source>
        <dbReference type="Google" id="ProtNLM"/>
    </source>
</evidence>
<proteinExistence type="predicted"/>
<evidence type="ECO:0000313" key="2">
    <source>
        <dbReference type="EMBL" id="KAF0044078.1"/>
    </source>
</evidence>
<feature type="signal peptide" evidence="1">
    <location>
        <begin position="1"/>
        <end position="29"/>
    </location>
</feature>
<sequence length="87" mass="10086">MSTMLCQLGQRCVMEVLVLTVLSWVTVWAEEKIIFDRHAVYWNSSNPKTLRCPHRLRRNSLSAYTRKSATTSCSRRDLQEATAHVFV</sequence>
<name>A0A6A4THW8_SCOMX</name>